<dbReference type="EMBL" id="JAOYFB010000002">
    <property type="protein sequence ID" value="KAK4008282.1"/>
    <property type="molecule type" value="Genomic_DNA"/>
</dbReference>
<evidence type="ECO:0000313" key="2">
    <source>
        <dbReference type="Proteomes" id="UP001234178"/>
    </source>
</evidence>
<comment type="caution">
    <text evidence="1">The sequence shown here is derived from an EMBL/GenBank/DDBJ whole genome shotgun (WGS) entry which is preliminary data.</text>
</comment>
<gene>
    <name evidence="1" type="ORF">OUZ56_013427</name>
</gene>
<dbReference type="Proteomes" id="UP001234178">
    <property type="component" value="Unassembled WGS sequence"/>
</dbReference>
<keyword evidence="2" id="KW-1185">Reference proteome</keyword>
<evidence type="ECO:0000313" key="1">
    <source>
        <dbReference type="EMBL" id="KAK4008282.1"/>
    </source>
</evidence>
<name>A0ABQ9Z5V8_9CRUS</name>
<organism evidence="1 2">
    <name type="scientific">Daphnia magna</name>
    <dbReference type="NCBI Taxonomy" id="35525"/>
    <lineage>
        <taxon>Eukaryota</taxon>
        <taxon>Metazoa</taxon>
        <taxon>Ecdysozoa</taxon>
        <taxon>Arthropoda</taxon>
        <taxon>Crustacea</taxon>
        <taxon>Branchiopoda</taxon>
        <taxon>Diplostraca</taxon>
        <taxon>Cladocera</taxon>
        <taxon>Anomopoda</taxon>
        <taxon>Daphniidae</taxon>
        <taxon>Daphnia</taxon>
    </lineage>
</organism>
<protein>
    <submittedName>
        <fullName evidence="1">Uncharacterized protein</fullName>
    </submittedName>
</protein>
<sequence length="122" mass="13837">MSSVFLFSTDGVTINCSQGRPSGTQLVDSISIKQASRSLRVTTLIVSPQRPRHKQTDVLGKEREREIKGRFSKKEGRENVNKRTSNNPWVRGLLLLQSIEKELLFFFFNLFAVVVDNNPDGK</sequence>
<reference evidence="1 2" key="1">
    <citation type="journal article" date="2023" name="Nucleic Acids Res.">
        <title>The hologenome of Daphnia magna reveals possible DNA methylation and microbiome-mediated evolution of the host genome.</title>
        <authorList>
            <person name="Chaturvedi A."/>
            <person name="Li X."/>
            <person name="Dhandapani V."/>
            <person name="Marshall H."/>
            <person name="Kissane S."/>
            <person name="Cuenca-Cambronero M."/>
            <person name="Asole G."/>
            <person name="Calvet F."/>
            <person name="Ruiz-Romero M."/>
            <person name="Marangio P."/>
            <person name="Guigo R."/>
            <person name="Rago D."/>
            <person name="Mirbahai L."/>
            <person name="Eastwood N."/>
            <person name="Colbourne J.K."/>
            <person name="Zhou J."/>
            <person name="Mallon E."/>
            <person name="Orsini L."/>
        </authorList>
    </citation>
    <scope>NUCLEOTIDE SEQUENCE [LARGE SCALE GENOMIC DNA]</scope>
    <source>
        <strain evidence="1">LRV0_1</strain>
    </source>
</reference>
<accession>A0ABQ9Z5V8</accession>
<proteinExistence type="predicted"/>